<dbReference type="Gene3D" id="3.40.50.300">
    <property type="entry name" value="P-loop containing nucleotide triphosphate hydrolases"/>
    <property type="match status" value="1"/>
</dbReference>
<dbReference type="PROSITE" id="PS00688">
    <property type="entry name" value="SIGMA54_INTERACT_3"/>
    <property type="match status" value="1"/>
</dbReference>
<comment type="caution">
    <text evidence="6">The sequence shown here is derived from an EMBL/GenBank/DDBJ whole genome shotgun (WGS) entry which is preliminary data.</text>
</comment>
<dbReference type="SUPFAM" id="SSF52540">
    <property type="entry name" value="P-loop containing nucleoside triphosphate hydrolases"/>
    <property type="match status" value="1"/>
</dbReference>
<dbReference type="InterPro" id="IPR002197">
    <property type="entry name" value="HTH_Fis"/>
</dbReference>
<dbReference type="FunFam" id="3.40.50.300:FF:000006">
    <property type="entry name" value="DNA-binding transcriptional regulator NtrC"/>
    <property type="match status" value="1"/>
</dbReference>
<evidence type="ECO:0000256" key="1">
    <source>
        <dbReference type="ARBA" id="ARBA00022741"/>
    </source>
</evidence>
<dbReference type="SUPFAM" id="SSF55785">
    <property type="entry name" value="PYP-like sensor domain (PAS domain)"/>
    <property type="match status" value="1"/>
</dbReference>
<gene>
    <name evidence="6" type="ORF">H8S57_14355</name>
</gene>
<dbReference type="InterPro" id="IPR058031">
    <property type="entry name" value="AAA_lid_NorR"/>
</dbReference>
<dbReference type="GO" id="GO:0005524">
    <property type="term" value="F:ATP binding"/>
    <property type="evidence" value="ECO:0007669"/>
    <property type="project" value="UniProtKB-KW"/>
</dbReference>
<dbReference type="Proteomes" id="UP000661435">
    <property type="component" value="Unassembled WGS sequence"/>
</dbReference>
<dbReference type="SUPFAM" id="SSF46689">
    <property type="entry name" value="Homeodomain-like"/>
    <property type="match status" value="1"/>
</dbReference>
<keyword evidence="3" id="KW-0805">Transcription regulation</keyword>
<evidence type="ECO:0000256" key="4">
    <source>
        <dbReference type="ARBA" id="ARBA00023163"/>
    </source>
</evidence>
<accession>A0A8J6M6D7</accession>
<dbReference type="InterPro" id="IPR025944">
    <property type="entry name" value="Sigma_54_int_dom_CS"/>
</dbReference>
<dbReference type="Pfam" id="PF25601">
    <property type="entry name" value="AAA_lid_14"/>
    <property type="match status" value="1"/>
</dbReference>
<dbReference type="InterPro" id="IPR035965">
    <property type="entry name" value="PAS-like_dom_sf"/>
</dbReference>
<dbReference type="PANTHER" id="PTHR32071">
    <property type="entry name" value="TRANSCRIPTIONAL REGULATORY PROTEIN"/>
    <property type="match status" value="1"/>
</dbReference>
<dbReference type="Pfam" id="PF00158">
    <property type="entry name" value="Sigma54_activat"/>
    <property type="match status" value="1"/>
</dbReference>
<protein>
    <submittedName>
        <fullName evidence="6">Sigma 54-interacting transcriptional regulator</fullName>
    </submittedName>
</protein>
<evidence type="ECO:0000256" key="3">
    <source>
        <dbReference type="ARBA" id="ARBA00023015"/>
    </source>
</evidence>
<dbReference type="AlphaFoldDB" id="A0A8J6M6D7"/>
<keyword evidence="7" id="KW-1185">Reference proteome</keyword>
<dbReference type="InterPro" id="IPR009057">
    <property type="entry name" value="Homeodomain-like_sf"/>
</dbReference>
<dbReference type="InterPro" id="IPR027417">
    <property type="entry name" value="P-loop_NTPase"/>
</dbReference>
<evidence type="ECO:0000256" key="2">
    <source>
        <dbReference type="ARBA" id="ARBA00022840"/>
    </source>
</evidence>
<organism evidence="6 7">
    <name type="scientific">Lawsonibacter hominis</name>
    <dbReference type="NCBI Taxonomy" id="2763053"/>
    <lineage>
        <taxon>Bacteria</taxon>
        <taxon>Bacillati</taxon>
        <taxon>Bacillota</taxon>
        <taxon>Clostridia</taxon>
        <taxon>Eubacteriales</taxon>
        <taxon>Oscillospiraceae</taxon>
        <taxon>Lawsonibacter</taxon>
    </lineage>
</organism>
<dbReference type="InterPro" id="IPR002078">
    <property type="entry name" value="Sigma_54_int"/>
</dbReference>
<dbReference type="PROSITE" id="PS50045">
    <property type="entry name" value="SIGMA54_INTERACT_4"/>
    <property type="match status" value="1"/>
</dbReference>
<name>A0A8J6M6D7_9FIRM</name>
<dbReference type="Gene3D" id="3.30.450.20">
    <property type="entry name" value="PAS domain"/>
    <property type="match status" value="1"/>
</dbReference>
<dbReference type="GO" id="GO:0006355">
    <property type="term" value="P:regulation of DNA-templated transcription"/>
    <property type="evidence" value="ECO:0007669"/>
    <property type="project" value="InterPro"/>
</dbReference>
<sequence>MKAGGRMHFELSPQQLRERGGLLEQFLDVAFDSSILLDQDGYVLNCGNGATQLTMTRRSGLLGQHVTAFDKVSPFEEVLRTGTAVKNKLYVVQGRRCLQNIYPIFWEGRVVGALGVLSYTNMNDIRQQLVGDLAEHLSEVKLGDIAEVETENLIRARLQRNYTFEDFIGESAKVRAVVHECKAAATAPYPVLLLGESGTGKEILASAIHSFGMKSIQSPYIKINCTAIPNQLLESELFGYEKGAFTGATAPKKGRFEAARGGSILLDEIGDMDVALQGKLLRVLEEREFERVGGIKTIPLEARVISSTNSDLLQKCKDNRFRRDLYYRLSTVEIRIPPLRERPDDIPLLVSHFISRENLPIAITDPAMEAMVEYAWPGNVRELRNIIQRLGISCPDRPVRTDDVIRYFSDGSLAAPLFPGTGDSAFPPYVHIHPEQAQARETLLNVLREQHWNLSAAARVLHITRATLYKRLKKYNITVQRRGS</sequence>
<dbReference type="PROSITE" id="PS00675">
    <property type="entry name" value="SIGMA54_INTERACT_1"/>
    <property type="match status" value="1"/>
</dbReference>
<dbReference type="InterPro" id="IPR025662">
    <property type="entry name" value="Sigma_54_int_dom_ATP-bd_1"/>
</dbReference>
<keyword evidence="2" id="KW-0067">ATP-binding</keyword>
<dbReference type="Pfam" id="PF02954">
    <property type="entry name" value="HTH_8"/>
    <property type="match status" value="1"/>
</dbReference>
<evidence type="ECO:0000313" key="6">
    <source>
        <dbReference type="EMBL" id="MBC5734897.1"/>
    </source>
</evidence>
<dbReference type="CDD" id="cd00009">
    <property type="entry name" value="AAA"/>
    <property type="match status" value="1"/>
</dbReference>
<keyword evidence="1" id="KW-0547">Nucleotide-binding</keyword>
<keyword evidence="4" id="KW-0804">Transcription</keyword>
<evidence type="ECO:0000313" key="7">
    <source>
        <dbReference type="Proteomes" id="UP000661435"/>
    </source>
</evidence>
<dbReference type="Gene3D" id="1.10.8.60">
    <property type="match status" value="1"/>
</dbReference>
<dbReference type="Gene3D" id="1.10.10.60">
    <property type="entry name" value="Homeodomain-like"/>
    <property type="match status" value="1"/>
</dbReference>
<proteinExistence type="predicted"/>
<reference evidence="6" key="1">
    <citation type="submission" date="2020-08" db="EMBL/GenBank/DDBJ databases">
        <title>Genome public.</title>
        <authorList>
            <person name="Liu C."/>
            <person name="Sun Q."/>
        </authorList>
    </citation>
    <scope>NUCLEOTIDE SEQUENCE</scope>
    <source>
        <strain evidence="6">NSJ-51</strain>
    </source>
</reference>
<dbReference type="GO" id="GO:0043565">
    <property type="term" value="F:sequence-specific DNA binding"/>
    <property type="evidence" value="ECO:0007669"/>
    <property type="project" value="InterPro"/>
</dbReference>
<evidence type="ECO:0000259" key="5">
    <source>
        <dbReference type="PROSITE" id="PS50045"/>
    </source>
</evidence>
<feature type="domain" description="Sigma-54 factor interaction" evidence="5">
    <location>
        <begin position="167"/>
        <end position="392"/>
    </location>
</feature>
<dbReference type="EMBL" id="JACOPP010000028">
    <property type="protein sequence ID" value="MBC5734897.1"/>
    <property type="molecule type" value="Genomic_DNA"/>
</dbReference>
<dbReference type="InterPro" id="IPR003593">
    <property type="entry name" value="AAA+_ATPase"/>
</dbReference>
<dbReference type="PRINTS" id="PR01590">
    <property type="entry name" value="HTHFIS"/>
</dbReference>
<dbReference type="SMART" id="SM00382">
    <property type="entry name" value="AAA"/>
    <property type="match status" value="1"/>
</dbReference>